<evidence type="ECO:0000313" key="2">
    <source>
        <dbReference type="Proteomes" id="UP000054630"/>
    </source>
</evidence>
<accession>A0A0V0SDF1</accession>
<comment type="caution">
    <text evidence="1">The sequence shown here is derived from an EMBL/GenBank/DDBJ whole genome shotgun (WGS) entry which is preliminary data.</text>
</comment>
<gene>
    <name evidence="1" type="ORF">T07_7280</name>
</gene>
<reference evidence="1 2" key="1">
    <citation type="submission" date="2015-01" db="EMBL/GenBank/DDBJ databases">
        <title>Evolution of Trichinella species and genotypes.</title>
        <authorList>
            <person name="Korhonen P.K."/>
            <person name="Edoardo P."/>
            <person name="Giuseppe L.R."/>
            <person name="Gasser R.B."/>
        </authorList>
    </citation>
    <scope>NUCLEOTIDE SEQUENCE [LARGE SCALE GENOMIC DNA]</scope>
    <source>
        <strain evidence="1">ISS37</strain>
    </source>
</reference>
<dbReference type="OrthoDB" id="5911952at2759"/>
<dbReference type="AlphaFoldDB" id="A0A0V0SDF1"/>
<evidence type="ECO:0000313" key="1">
    <source>
        <dbReference type="EMBL" id="KRX24738.1"/>
    </source>
</evidence>
<dbReference type="Proteomes" id="UP000054630">
    <property type="component" value="Unassembled WGS sequence"/>
</dbReference>
<dbReference type="EMBL" id="JYDL01000016">
    <property type="protein sequence ID" value="KRX24738.1"/>
    <property type="molecule type" value="Genomic_DNA"/>
</dbReference>
<keyword evidence="2" id="KW-1185">Reference proteome</keyword>
<proteinExistence type="predicted"/>
<organism evidence="1 2">
    <name type="scientific">Trichinella nelsoni</name>
    <dbReference type="NCBI Taxonomy" id="6336"/>
    <lineage>
        <taxon>Eukaryota</taxon>
        <taxon>Metazoa</taxon>
        <taxon>Ecdysozoa</taxon>
        <taxon>Nematoda</taxon>
        <taxon>Enoplea</taxon>
        <taxon>Dorylaimia</taxon>
        <taxon>Trichinellida</taxon>
        <taxon>Trichinellidae</taxon>
        <taxon>Trichinella</taxon>
    </lineage>
</organism>
<protein>
    <submittedName>
        <fullName evidence="1">Uncharacterized protein</fullName>
    </submittedName>
</protein>
<sequence>MIMKSLWFGESRNISASLDHSARWYVDNSILRPVRLRLCIFRRTRHAALWCRPHHPEATCTGSTDI</sequence>
<name>A0A0V0SDF1_9BILA</name>